<evidence type="ECO:0000259" key="5">
    <source>
        <dbReference type="Pfam" id="PF01361"/>
    </source>
</evidence>
<dbReference type="Pfam" id="PF01361">
    <property type="entry name" value="Tautomerase"/>
    <property type="match status" value="1"/>
</dbReference>
<protein>
    <recommendedName>
        <fullName evidence="4">Tautomerase</fullName>
        <ecNumber evidence="4">5.3.2.-</ecNumber>
    </recommendedName>
</protein>
<proteinExistence type="inferred from homology"/>
<dbReference type="OrthoDB" id="5405937at2"/>
<evidence type="ECO:0000313" key="6">
    <source>
        <dbReference type="EMBL" id="RKL67956.1"/>
    </source>
</evidence>
<dbReference type="EC" id="5.3.2.-" evidence="4"/>
<dbReference type="PANTHER" id="PTHR35530">
    <property type="entry name" value="TAUTOMERASE-RELATED"/>
    <property type="match status" value="1"/>
</dbReference>
<evidence type="ECO:0000256" key="4">
    <source>
        <dbReference type="RuleBase" id="RU362032"/>
    </source>
</evidence>
<dbReference type="InterPro" id="IPR018191">
    <property type="entry name" value="4-OT"/>
</dbReference>
<dbReference type="GO" id="GO:0016853">
    <property type="term" value="F:isomerase activity"/>
    <property type="evidence" value="ECO:0007669"/>
    <property type="project" value="UniProtKB-UniRule"/>
</dbReference>
<sequence>MPIVTVQMLEGRSDDQKRDLVEQVTEAVSNTTKAPKEKISVVIEEMSPANYGVAGKRASDQ</sequence>
<name>A0A3A9KTK9_9BACI</name>
<organism evidence="6 7">
    <name type="scientific">Salipaludibacillus neizhouensis</name>
    <dbReference type="NCBI Taxonomy" id="885475"/>
    <lineage>
        <taxon>Bacteria</taxon>
        <taxon>Bacillati</taxon>
        <taxon>Bacillota</taxon>
        <taxon>Bacilli</taxon>
        <taxon>Bacillales</taxon>
        <taxon>Bacillaceae</taxon>
    </lineage>
</organism>
<evidence type="ECO:0000256" key="3">
    <source>
        <dbReference type="PIRSR" id="PIRSR618191-1"/>
    </source>
</evidence>
<gene>
    <name evidence="6" type="ORF">CR203_05475</name>
</gene>
<dbReference type="PANTHER" id="PTHR35530:SF1">
    <property type="entry name" value="2-HYDROXYMUCONATE TAUTOMERASE"/>
    <property type="match status" value="1"/>
</dbReference>
<keyword evidence="7" id="KW-1185">Reference proteome</keyword>
<dbReference type="Gene3D" id="3.30.429.10">
    <property type="entry name" value="Macrophage Migration Inhibitory Factor"/>
    <property type="match status" value="1"/>
</dbReference>
<keyword evidence="2 4" id="KW-0413">Isomerase</keyword>
<feature type="domain" description="4-oxalocrotonate tautomerase-like" evidence="5">
    <location>
        <begin position="2"/>
        <end position="60"/>
    </location>
</feature>
<evidence type="ECO:0000256" key="2">
    <source>
        <dbReference type="ARBA" id="ARBA00023235"/>
    </source>
</evidence>
<reference evidence="6 7" key="1">
    <citation type="submission" date="2017-10" db="EMBL/GenBank/DDBJ databases">
        <title>Bacillus sp. nov., a halophilic bacterium isolated from a Keqin Lake.</title>
        <authorList>
            <person name="Wang H."/>
        </authorList>
    </citation>
    <scope>NUCLEOTIDE SEQUENCE [LARGE SCALE GENOMIC DNA]</scope>
    <source>
        <strain evidence="6 7">KCTC 13187</strain>
    </source>
</reference>
<comment type="caution">
    <text evidence="6">The sequence shown here is derived from an EMBL/GenBank/DDBJ whole genome shotgun (WGS) entry which is preliminary data.</text>
</comment>
<accession>A0A3A9KTK9</accession>
<dbReference type="AlphaFoldDB" id="A0A3A9KTK9"/>
<dbReference type="CDD" id="cd00491">
    <property type="entry name" value="4Oxalocrotonate_Tautomerase"/>
    <property type="match status" value="1"/>
</dbReference>
<feature type="active site" description="Proton acceptor; via imino nitrogen" evidence="3">
    <location>
        <position position="2"/>
    </location>
</feature>
<dbReference type="Proteomes" id="UP000281498">
    <property type="component" value="Unassembled WGS sequence"/>
</dbReference>
<evidence type="ECO:0000313" key="7">
    <source>
        <dbReference type="Proteomes" id="UP000281498"/>
    </source>
</evidence>
<dbReference type="EMBL" id="PDOE01000002">
    <property type="protein sequence ID" value="RKL67956.1"/>
    <property type="molecule type" value="Genomic_DNA"/>
</dbReference>
<dbReference type="NCBIfam" id="TIGR00013">
    <property type="entry name" value="taut"/>
    <property type="match status" value="1"/>
</dbReference>
<comment type="similarity">
    <text evidence="1 4">Belongs to the 4-oxalocrotonate tautomerase family.</text>
</comment>
<dbReference type="InterPro" id="IPR004370">
    <property type="entry name" value="4-OT-like_dom"/>
</dbReference>
<dbReference type="SUPFAM" id="SSF55331">
    <property type="entry name" value="Tautomerase/MIF"/>
    <property type="match status" value="1"/>
</dbReference>
<dbReference type="NCBIfam" id="NF002571">
    <property type="entry name" value="PRK02220.1"/>
    <property type="match status" value="1"/>
</dbReference>
<dbReference type="InterPro" id="IPR014347">
    <property type="entry name" value="Tautomerase/MIF_sf"/>
</dbReference>
<evidence type="ECO:0000256" key="1">
    <source>
        <dbReference type="ARBA" id="ARBA00006723"/>
    </source>
</evidence>